<dbReference type="NCBIfam" id="NF033727">
    <property type="entry name" value="chaperon_ArsD"/>
    <property type="match status" value="1"/>
</dbReference>
<dbReference type="Gene3D" id="3.40.30.10">
    <property type="entry name" value="Glutaredoxin"/>
    <property type="match status" value="1"/>
</dbReference>
<dbReference type="RefSeq" id="WP_345041297.1">
    <property type="nucleotide sequence ID" value="NZ_BAABBA010000010.1"/>
</dbReference>
<dbReference type="EMBL" id="BAABBA010000010">
    <property type="protein sequence ID" value="GAA4287971.1"/>
    <property type="molecule type" value="Genomic_DNA"/>
</dbReference>
<dbReference type="Pfam" id="PF06953">
    <property type="entry name" value="ArsD"/>
    <property type="match status" value="1"/>
</dbReference>
<evidence type="ECO:0000313" key="2">
    <source>
        <dbReference type="Proteomes" id="UP001499841"/>
    </source>
</evidence>
<proteinExistence type="predicted"/>
<protein>
    <submittedName>
        <fullName evidence="1">Arsenite efflux transporter metallochaperone ArsD</fullName>
    </submittedName>
</protein>
<dbReference type="Proteomes" id="UP001499841">
    <property type="component" value="Unassembled WGS sequence"/>
</dbReference>
<keyword evidence="2" id="KW-1185">Reference proteome</keyword>
<dbReference type="InterPro" id="IPR010712">
    <property type="entry name" value="Arsenical-R_ArsD"/>
</dbReference>
<reference evidence="2" key="1">
    <citation type="journal article" date="2019" name="Int. J. Syst. Evol. Microbiol.">
        <title>The Global Catalogue of Microorganisms (GCM) 10K type strain sequencing project: providing services to taxonomists for standard genome sequencing and annotation.</title>
        <authorList>
            <consortium name="The Broad Institute Genomics Platform"/>
            <consortium name="The Broad Institute Genome Sequencing Center for Infectious Disease"/>
            <person name="Wu L."/>
            <person name="Ma J."/>
        </authorList>
    </citation>
    <scope>NUCLEOTIDE SEQUENCE [LARGE SCALE GENOMIC DNA]</scope>
    <source>
        <strain evidence="2">JCM 17459</strain>
    </source>
</reference>
<evidence type="ECO:0000313" key="1">
    <source>
        <dbReference type="EMBL" id="GAA4287971.1"/>
    </source>
</evidence>
<accession>A0ABP8EVQ6</accession>
<comment type="caution">
    <text evidence="1">The sequence shown here is derived from an EMBL/GenBank/DDBJ whole genome shotgun (WGS) entry which is preliminary data.</text>
</comment>
<gene>
    <name evidence="1" type="primary">arsD</name>
    <name evidence="1" type="ORF">GCM10022262_23310</name>
</gene>
<organism evidence="1 2">
    <name type="scientific">Georgenia daeguensis</name>
    <dbReference type="NCBI Taxonomy" id="908355"/>
    <lineage>
        <taxon>Bacteria</taxon>
        <taxon>Bacillati</taxon>
        <taxon>Actinomycetota</taxon>
        <taxon>Actinomycetes</taxon>
        <taxon>Micrococcales</taxon>
        <taxon>Bogoriellaceae</taxon>
        <taxon>Georgenia</taxon>
    </lineage>
</organism>
<name>A0ABP8EVQ6_9MICO</name>
<sequence length="150" mass="15218">MSTIEVYEPAMCCSTGVCGTDVPQELVTFSADLDWLRSQGADVARYNLASEPTAFAGRPAVVQFLELSGSAGLPLVLVDGAVAMTGRYPDRDQLARWAELAAVPAGRAELGLTAVPAGRAELGLTAAPAGRGDPGLAQESGGCCGGTGCC</sequence>